<dbReference type="Proteomes" id="UP000251993">
    <property type="component" value="Plasmid unnamed4"/>
</dbReference>
<keyword evidence="7" id="KW-1185">Reference proteome</keyword>
<evidence type="ECO:0000256" key="2">
    <source>
        <dbReference type="ARBA" id="ARBA00023239"/>
    </source>
</evidence>
<dbReference type="InterPro" id="IPR039437">
    <property type="entry name" value="FrzH/put_lumazine-bd"/>
</dbReference>
<geneLocation type="plasmid" evidence="6 7">
    <name>unnamed4</name>
</geneLocation>
<dbReference type="Pfam" id="PF01965">
    <property type="entry name" value="DJ-1_PfpI"/>
    <property type="match status" value="1"/>
</dbReference>
<evidence type="ECO:0000256" key="4">
    <source>
        <dbReference type="SAM" id="SignalP"/>
    </source>
</evidence>
<keyword evidence="1" id="KW-0346">Stress response</keyword>
<keyword evidence="2" id="KW-0456">Lyase</keyword>
<dbReference type="CDD" id="cd03141">
    <property type="entry name" value="GATase1_Hsp31_like"/>
    <property type="match status" value="1"/>
</dbReference>
<dbReference type="Gene3D" id="3.10.450.50">
    <property type="match status" value="1"/>
</dbReference>
<evidence type="ECO:0000313" key="7">
    <source>
        <dbReference type="Proteomes" id="UP000251993"/>
    </source>
</evidence>
<evidence type="ECO:0000313" key="6">
    <source>
        <dbReference type="EMBL" id="AXE21958.1"/>
    </source>
</evidence>
<dbReference type="SUPFAM" id="SSF54427">
    <property type="entry name" value="NTF2-like"/>
    <property type="match status" value="1"/>
</dbReference>
<reference evidence="6 7" key="1">
    <citation type="submission" date="2018-07" db="EMBL/GenBank/DDBJ databases">
        <title>Genome sequencing of Runella.</title>
        <authorList>
            <person name="Baek M.-G."/>
            <person name="Yi H."/>
        </authorList>
    </citation>
    <scope>NUCLEOTIDE SEQUENCE [LARGE SCALE GENOMIC DNA]</scope>
    <source>
        <strain evidence="6 7">HYN0085</strain>
        <plasmid evidence="6 7">unnamed4</plasmid>
    </source>
</reference>
<dbReference type="Gene3D" id="3.40.50.880">
    <property type="match status" value="1"/>
</dbReference>
<keyword evidence="6" id="KW-0614">Plasmid</keyword>
<dbReference type="InterPro" id="IPR050325">
    <property type="entry name" value="Prot/Nucl_acid_deglycase"/>
</dbReference>
<dbReference type="OrthoDB" id="9792284at2"/>
<dbReference type="RefSeq" id="WP_114070698.1">
    <property type="nucleotide sequence ID" value="NZ_CP030854.1"/>
</dbReference>
<dbReference type="AlphaFoldDB" id="A0A344TTI7"/>
<comment type="similarity">
    <text evidence="3">Belongs to the peptidase C56 family. HSP31-like subfamily.</text>
</comment>
<sequence length="383" mass="42209">MMNRKLKSNTLVLVMLLLVTAIRSHAQPKKILIVSTNRDSVGTNVSGTFLKEIAYPFQYFTDKGFEVDIVTPKGGKAAIYSTGEVPDVLRSIRQSTLFMAKTSATLKPDEVTASKYAAVFYPGGHGQYFDVISDERIARLTATIYENGGTIGTAGHGVASLIDVKLSSGKYLIDGKRITCFPHWAELAWMNISSYGKLLPFDMQEVLARRGANLVVSTKETASDKALTLVADHPNRLVTGSFASSAPWVAEQMVSIISRSESPSETVQILRAVNNYAEGRNSGNIDRMKQAFHAGAVLKAIDEKTKDIVTTPIADYIARNKPGQKHDCSTDVRLLDYTATTAIARVTFTYTTHAYHDNLILLKVKDQWLITEKVYSKTVFQNQ</sequence>
<dbReference type="Pfam" id="PF12893">
    <property type="entry name" value="Lumazine_bd_2"/>
    <property type="match status" value="1"/>
</dbReference>
<keyword evidence="4" id="KW-0732">Signal</keyword>
<proteinExistence type="inferred from homology"/>
<dbReference type="InterPro" id="IPR032710">
    <property type="entry name" value="NTF2-like_dom_sf"/>
</dbReference>
<name>A0A344TTI7_9BACT</name>
<dbReference type="GO" id="GO:0005737">
    <property type="term" value="C:cytoplasm"/>
    <property type="evidence" value="ECO:0007669"/>
    <property type="project" value="TreeGrafter"/>
</dbReference>
<protein>
    <recommendedName>
        <fullName evidence="5">DJ-1/PfpI domain-containing protein</fullName>
    </recommendedName>
</protein>
<dbReference type="KEGG" id="run:DR864_29280"/>
<dbReference type="PANTHER" id="PTHR48094:SF11">
    <property type="entry name" value="GLUTATHIONE-INDEPENDENT GLYOXALASE HSP31-RELATED"/>
    <property type="match status" value="1"/>
</dbReference>
<evidence type="ECO:0000256" key="3">
    <source>
        <dbReference type="ARBA" id="ARBA00038493"/>
    </source>
</evidence>
<dbReference type="InterPro" id="IPR029062">
    <property type="entry name" value="Class_I_gatase-like"/>
</dbReference>
<dbReference type="GO" id="GO:0019172">
    <property type="term" value="F:glyoxalase III activity"/>
    <property type="evidence" value="ECO:0007669"/>
    <property type="project" value="TreeGrafter"/>
</dbReference>
<feature type="chain" id="PRO_5016592793" description="DJ-1/PfpI domain-containing protein" evidence="4">
    <location>
        <begin position="27"/>
        <end position="383"/>
    </location>
</feature>
<dbReference type="GO" id="GO:0019243">
    <property type="term" value="P:methylglyoxal catabolic process to D-lactate via S-lactoyl-glutathione"/>
    <property type="evidence" value="ECO:0007669"/>
    <property type="project" value="TreeGrafter"/>
</dbReference>
<organism evidence="6 7">
    <name type="scientific">Runella rosea</name>
    <dbReference type="NCBI Taxonomy" id="2259595"/>
    <lineage>
        <taxon>Bacteria</taxon>
        <taxon>Pseudomonadati</taxon>
        <taxon>Bacteroidota</taxon>
        <taxon>Cytophagia</taxon>
        <taxon>Cytophagales</taxon>
        <taxon>Spirosomataceae</taxon>
        <taxon>Runella</taxon>
    </lineage>
</organism>
<dbReference type="EMBL" id="CP030854">
    <property type="protein sequence ID" value="AXE21958.1"/>
    <property type="molecule type" value="Genomic_DNA"/>
</dbReference>
<evidence type="ECO:0000259" key="5">
    <source>
        <dbReference type="Pfam" id="PF01965"/>
    </source>
</evidence>
<feature type="domain" description="DJ-1/PfpI" evidence="5">
    <location>
        <begin position="52"/>
        <end position="183"/>
    </location>
</feature>
<feature type="signal peptide" evidence="4">
    <location>
        <begin position="1"/>
        <end position="26"/>
    </location>
</feature>
<dbReference type="InterPro" id="IPR002818">
    <property type="entry name" value="DJ-1/PfpI"/>
</dbReference>
<gene>
    <name evidence="6" type="ORF">DR864_29280</name>
</gene>
<dbReference type="PANTHER" id="PTHR48094">
    <property type="entry name" value="PROTEIN/NUCLEIC ACID DEGLYCASE DJ-1-RELATED"/>
    <property type="match status" value="1"/>
</dbReference>
<evidence type="ECO:0000256" key="1">
    <source>
        <dbReference type="ARBA" id="ARBA00023016"/>
    </source>
</evidence>
<accession>A0A344TTI7</accession>
<dbReference type="SUPFAM" id="SSF52317">
    <property type="entry name" value="Class I glutamine amidotransferase-like"/>
    <property type="match status" value="1"/>
</dbReference>